<feature type="compositionally biased region" description="Gly residues" evidence="1">
    <location>
        <begin position="489"/>
        <end position="499"/>
    </location>
</feature>
<feature type="region of interest" description="Disordered" evidence="1">
    <location>
        <begin position="372"/>
        <end position="394"/>
    </location>
</feature>
<reference evidence="2" key="1">
    <citation type="journal article" date="2020" name="bioRxiv">
        <title>Comparative genomics of Chlamydomonas.</title>
        <authorList>
            <person name="Craig R.J."/>
            <person name="Hasan A.R."/>
            <person name="Ness R.W."/>
            <person name="Keightley P.D."/>
        </authorList>
    </citation>
    <scope>NUCLEOTIDE SEQUENCE</scope>
    <source>
        <strain evidence="2">CCAP 11/70</strain>
    </source>
</reference>
<feature type="region of interest" description="Disordered" evidence="1">
    <location>
        <begin position="636"/>
        <end position="693"/>
    </location>
</feature>
<feature type="region of interest" description="Disordered" evidence="1">
    <location>
        <begin position="414"/>
        <end position="447"/>
    </location>
</feature>
<proteinExistence type="predicted"/>
<dbReference type="AlphaFoldDB" id="A0A835YGP8"/>
<feature type="compositionally biased region" description="Basic residues" evidence="1">
    <location>
        <begin position="71"/>
        <end position="84"/>
    </location>
</feature>
<feature type="compositionally biased region" description="Basic residues" evidence="1">
    <location>
        <begin position="169"/>
        <end position="178"/>
    </location>
</feature>
<feature type="compositionally biased region" description="Gly residues" evidence="1">
    <location>
        <begin position="425"/>
        <end position="434"/>
    </location>
</feature>
<evidence type="ECO:0000313" key="2">
    <source>
        <dbReference type="EMBL" id="KAG2500888.1"/>
    </source>
</evidence>
<feature type="region of interest" description="Disordered" evidence="1">
    <location>
        <begin position="467"/>
        <end position="518"/>
    </location>
</feature>
<accession>A0A835YGP8</accession>
<feature type="compositionally biased region" description="Gly residues" evidence="1">
    <location>
        <begin position="641"/>
        <end position="664"/>
    </location>
</feature>
<feature type="compositionally biased region" description="Polar residues" evidence="1">
    <location>
        <begin position="50"/>
        <end position="66"/>
    </location>
</feature>
<sequence>MSQTHGGELSGVQPCQDYSACGGQSLSHITGAQPWGAGPSVQTCPPPQGPSLQHNSGPQSNSSYHTQAQRSAHHAQEHHHHQQRHQGGGGGSSYLEPPLGGPPATTTDSHAPPQDFVYPPNVYDNSMMLREQGDGMDDQGDEHQDHDGGMGGGGQDFDDNDGNSQGSGKRSRTRRPHLQGRFSGRLTTKEDERRLAEECKLLGPLLGGVGKRGDKSRLTLAKIVRGIATGEVRRFCEDRERGIALLKSKLAAIDPEAAASVPVNAIPLPSAGLGGITLGPMGIGMASGSMGGPSMSLSAGGSMGVSLGHHSIAQMEALQRENSELNAEVYSLRSELQARERLLLELQETGIISGFVPTSISLDDRHRLLHHDHHGMGGPMGRNHSADVGPPGGYGMGSRGYSAAPYGSGGSLGLAPVRQQANSGLDGGGMGSGMAPGPAALSGQGGGGTALGAGGAGGLESSLGAMPAVSEASRASRPLKRPANVPDMGAGGAGAGGYGDVPRSLSHPALGRGAGGALPTELHQQLNNLQAQVEQLQSMQGGRGGNFVMPNRERSAGAPMRMGGGGGGGGGLNFGGGNTGGGAMGNSTFTSGGQGGGGGGMMGLAGGMGSDASNPYGGHGSMSAPLQLQQALKAQLFDDNGGPGPRGGQGSRPGGGGNGGGGNVGDNDGPYGSGGAVGEAGPPAVQEWNGGAW</sequence>
<evidence type="ECO:0000313" key="3">
    <source>
        <dbReference type="Proteomes" id="UP000612055"/>
    </source>
</evidence>
<evidence type="ECO:0000256" key="1">
    <source>
        <dbReference type="SAM" id="MobiDB-lite"/>
    </source>
</evidence>
<comment type="caution">
    <text evidence="2">The sequence shown here is derived from an EMBL/GenBank/DDBJ whole genome shotgun (WGS) entry which is preliminary data.</text>
</comment>
<keyword evidence="3" id="KW-1185">Reference proteome</keyword>
<organism evidence="2 3">
    <name type="scientific">Edaphochlamys debaryana</name>
    <dbReference type="NCBI Taxonomy" id="47281"/>
    <lineage>
        <taxon>Eukaryota</taxon>
        <taxon>Viridiplantae</taxon>
        <taxon>Chlorophyta</taxon>
        <taxon>core chlorophytes</taxon>
        <taxon>Chlorophyceae</taxon>
        <taxon>CS clade</taxon>
        <taxon>Chlamydomonadales</taxon>
        <taxon>Chlamydomonadales incertae sedis</taxon>
        <taxon>Edaphochlamys</taxon>
    </lineage>
</organism>
<feature type="region of interest" description="Disordered" evidence="1">
    <location>
        <begin position="1"/>
        <end position="189"/>
    </location>
</feature>
<protein>
    <submittedName>
        <fullName evidence="2">Uncharacterized protein</fullName>
    </submittedName>
</protein>
<name>A0A835YGP8_9CHLO</name>
<dbReference type="EMBL" id="JAEHOE010000003">
    <property type="protein sequence ID" value="KAG2500888.1"/>
    <property type="molecule type" value="Genomic_DNA"/>
</dbReference>
<dbReference type="OrthoDB" id="552284at2759"/>
<gene>
    <name evidence="2" type="ORF">HYH03_001648</name>
</gene>
<dbReference type="Proteomes" id="UP000612055">
    <property type="component" value="Unassembled WGS sequence"/>
</dbReference>